<name>A0A261XWB5_9FUNG</name>
<reference evidence="2 3" key="1">
    <citation type="journal article" date="2017" name="Mycologia">
        <title>Bifiguratus adelaidae, gen. et sp. nov., a new member of Mucoromycotina in endophytic and soil-dwelling habitats.</title>
        <authorList>
            <person name="Torres-Cruz T.J."/>
            <person name="Billingsley Tobias T.L."/>
            <person name="Almatruk M."/>
            <person name="Hesse C."/>
            <person name="Kuske C.R."/>
            <person name="Desiro A."/>
            <person name="Benucci G.M."/>
            <person name="Bonito G."/>
            <person name="Stajich J.E."/>
            <person name="Dunlap C."/>
            <person name="Arnold A.E."/>
            <person name="Porras-Alfaro A."/>
        </authorList>
    </citation>
    <scope>NUCLEOTIDE SEQUENCE [LARGE SCALE GENOMIC DNA]</scope>
    <source>
        <strain evidence="2 3">AZ0501</strain>
    </source>
</reference>
<evidence type="ECO:0000313" key="3">
    <source>
        <dbReference type="Proteomes" id="UP000242875"/>
    </source>
</evidence>
<organism evidence="2 3">
    <name type="scientific">Bifiguratus adelaidae</name>
    <dbReference type="NCBI Taxonomy" id="1938954"/>
    <lineage>
        <taxon>Eukaryota</taxon>
        <taxon>Fungi</taxon>
        <taxon>Fungi incertae sedis</taxon>
        <taxon>Mucoromycota</taxon>
        <taxon>Mucoromycotina</taxon>
        <taxon>Endogonomycetes</taxon>
        <taxon>Endogonales</taxon>
        <taxon>Endogonales incertae sedis</taxon>
        <taxon>Bifiguratus</taxon>
    </lineage>
</organism>
<feature type="transmembrane region" description="Helical" evidence="1">
    <location>
        <begin position="20"/>
        <end position="45"/>
    </location>
</feature>
<keyword evidence="1" id="KW-1133">Transmembrane helix</keyword>
<feature type="transmembrane region" description="Helical" evidence="1">
    <location>
        <begin position="233"/>
        <end position="262"/>
    </location>
</feature>
<evidence type="ECO:0000256" key="1">
    <source>
        <dbReference type="SAM" id="Phobius"/>
    </source>
</evidence>
<feature type="transmembrane region" description="Helical" evidence="1">
    <location>
        <begin position="98"/>
        <end position="125"/>
    </location>
</feature>
<accession>A0A261XWB5</accession>
<proteinExistence type="predicted"/>
<comment type="caution">
    <text evidence="2">The sequence shown here is derived from an EMBL/GenBank/DDBJ whole genome shotgun (WGS) entry which is preliminary data.</text>
</comment>
<protein>
    <submittedName>
        <fullName evidence="2">Uncharacterized protein</fullName>
    </submittedName>
</protein>
<dbReference type="OrthoDB" id="2389260at2759"/>
<feature type="transmembrane region" description="Helical" evidence="1">
    <location>
        <begin position="145"/>
        <end position="167"/>
    </location>
</feature>
<sequence>MASSATSIEGYLLANPNYRFVPLGPVSAAAVVTAVFFIMFFVWVYNLFRYRGFLTGSVIRLIAFCLIAIVGYILRIVCIETQPSIDADSATINNYVNLYIVSNTLTGIGNFFLFNALTATTYAWVTSSVRGVLSLNRASQNNNTIRIVGNLIFLVLLVVLIVVILFYSTQIHSSPSETAEPVAREQKGLFYLSYPYTVQIVLVINLAILTALQSFKLAQSLCPIDAPPLRNEALIYVFNPVLKLVILIVLAITWGPVFYAILYSRILVLRQRNTQQAANADIESASPAYPQSYPMQGHTNQPAYSQPAYGQPYGA</sequence>
<evidence type="ECO:0000313" key="2">
    <source>
        <dbReference type="EMBL" id="OZJ02647.1"/>
    </source>
</evidence>
<keyword evidence="3" id="KW-1185">Reference proteome</keyword>
<feature type="transmembrane region" description="Helical" evidence="1">
    <location>
        <begin position="57"/>
        <end position="77"/>
    </location>
</feature>
<dbReference type="Proteomes" id="UP000242875">
    <property type="component" value="Unassembled WGS sequence"/>
</dbReference>
<gene>
    <name evidence="2" type="ORF">BZG36_04407</name>
</gene>
<dbReference type="AlphaFoldDB" id="A0A261XWB5"/>
<dbReference type="EMBL" id="MVBO01000136">
    <property type="protein sequence ID" value="OZJ02647.1"/>
    <property type="molecule type" value="Genomic_DNA"/>
</dbReference>
<keyword evidence="1" id="KW-0472">Membrane</keyword>
<feature type="transmembrane region" description="Helical" evidence="1">
    <location>
        <begin position="188"/>
        <end position="213"/>
    </location>
</feature>
<keyword evidence="1" id="KW-0812">Transmembrane</keyword>